<proteinExistence type="predicted"/>
<accession>A0A1Y3CMC7</accession>
<protein>
    <recommendedName>
        <fullName evidence="3">Lipoprotein</fullName>
    </recommendedName>
</protein>
<dbReference type="EMBL" id="NEGB01000002">
    <property type="protein sequence ID" value="OTG66782.1"/>
    <property type="molecule type" value="Genomic_DNA"/>
</dbReference>
<dbReference type="Proteomes" id="UP000242765">
    <property type="component" value="Unassembled WGS sequence"/>
</dbReference>
<name>A0A1Y3CMC7_9GAMM</name>
<dbReference type="OrthoDB" id="6704475at2"/>
<dbReference type="AlphaFoldDB" id="A0A1Y3CMC7"/>
<organism evidence="1 2">
    <name type="scientific">Acinetobacter silvestris</name>
    <dbReference type="NCBI Taxonomy" id="1977882"/>
    <lineage>
        <taxon>Bacteria</taxon>
        <taxon>Pseudomonadati</taxon>
        <taxon>Pseudomonadota</taxon>
        <taxon>Gammaproteobacteria</taxon>
        <taxon>Moraxellales</taxon>
        <taxon>Moraxellaceae</taxon>
        <taxon>Acinetobacter</taxon>
    </lineage>
</organism>
<dbReference type="RefSeq" id="WP_086203026.1">
    <property type="nucleotide sequence ID" value="NZ_NEGB01000002.1"/>
</dbReference>
<dbReference type="PROSITE" id="PS51257">
    <property type="entry name" value="PROKAR_LIPOPROTEIN"/>
    <property type="match status" value="1"/>
</dbReference>
<gene>
    <name evidence="1" type="ORF">B9T28_06015</name>
</gene>
<reference evidence="1 2" key="1">
    <citation type="submission" date="2017-04" db="EMBL/GenBank/DDBJ databases">
        <title>High diversity of culturable Acinetobacter species in natural soil and water ecosystems.</title>
        <authorList>
            <person name="Nemec A."/>
            <person name="Radolfova-Krizova L."/>
        </authorList>
    </citation>
    <scope>NUCLEOTIDE SEQUENCE [LARGE SCALE GENOMIC DNA]</scope>
    <source>
        <strain evidence="1 2">ANC 4999</strain>
    </source>
</reference>
<evidence type="ECO:0000313" key="2">
    <source>
        <dbReference type="Proteomes" id="UP000242765"/>
    </source>
</evidence>
<comment type="caution">
    <text evidence="1">The sequence shown here is derived from an EMBL/GenBank/DDBJ whole genome shotgun (WGS) entry which is preliminary data.</text>
</comment>
<keyword evidence="2" id="KW-1185">Reference proteome</keyword>
<evidence type="ECO:0000313" key="1">
    <source>
        <dbReference type="EMBL" id="OTG66782.1"/>
    </source>
</evidence>
<evidence type="ECO:0008006" key="3">
    <source>
        <dbReference type="Google" id="ProtNLM"/>
    </source>
</evidence>
<sequence length="111" mass="12440">MKTSFLLSVFLLLTGCAIGTSSEVKVAEKMLNQFECKNIESSELNHSNITSYHERLLTISKDKVGSYIDSYKSGNVLFKIPLEQVIQQQYDIYKSACEALGGVKKDNLLIE</sequence>